<dbReference type="EMBL" id="JACHJV010000002">
    <property type="protein sequence ID" value="MBB4928299.1"/>
    <property type="molecule type" value="Genomic_DNA"/>
</dbReference>
<feature type="region of interest" description="Disordered" evidence="1">
    <location>
        <begin position="105"/>
        <end position="238"/>
    </location>
</feature>
<evidence type="ECO:0000313" key="3">
    <source>
        <dbReference type="Proteomes" id="UP000540506"/>
    </source>
</evidence>
<comment type="caution">
    <text evidence="2">The sequence shown here is derived from an EMBL/GenBank/DDBJ whole genome shotgun (WGS) entry which is preliminary data.</text>
</comment>
<feature type="compositionally biased region" description="Basic and acidic residues" evidence="1">
    <location>
        <begin position="206"/>
        <end position="224"/>
    </location>
</feature>
<organism evidence="2 3">
    <name type="scientific">Kitasatospora kifunensis</name>
    <name type="common">Streptomyces kifunensis</name>
    <dbReference type="NCBI Taxonomy" id="58351"/>
    <lineage>
        <taxon>Bacteria</taxon>
        <taxon>Bacillati</taxon>
        <taxon>Actinomycetota</taxon>
        <taxon>Actinomycetes</taxon>
        <taxon>Kitasatosporales</taxon>
        <taxon>Streptomycetaceae</taxon>
        <taxon>Kitasatospora</taxon>
    </lineage>
</organism>
<gene>
    <name evidence="2" type="ORF">FHR34_007394</name>
</gene>
<reference evidence="2 3" key="1">
    <citation type="submission" date="2020-08" db="EMBL/GenBank/DDBJ databases">
        <title>Sequencing the genomes of 1000 actinobacteria strains.</title>
        <authorList>
            <person name="Klenk H.-P."/>
        </authorList>
    </citation>
    <scope>NUCLEOTIDE SEQUENCE [LARGE SCALE GENOMIC DNA]</scope>
    <source>
        <strain evidence="2 3">DSM 41654</strain>
    </source>
</reference>
<protein>
    <recommendedName>
        <fullName evidence="4">Helix-turn-helix domain-containing protein</fullName>
    </recommendedName>
</protein>
<evidence type="ECO:0008006" key="4">
    <source>
        <dbReference type="Google" id="ProtNLM"/>
    </source>
</evidence>
<accession>A0A7W7RAE4</accession>
<keyword evidence="3" id="KW-1185">Reference proteome</keyword>
<evidence type="ECO:0000313" key="2">
    <source>
        <dbReference type="EMBL" id="MBB4928299.1"/>
    </source>
</evidence>
<evidence type="ECO:0000256" key="1">
    <source>
        <dbReference type="SAM" id="MobiDB-lite"/>
    </source>
</evidence>
<name>A0A7W7RAE4_KITKI</name>
<dbReference type="RefSeq" id="WP_184945338.1">
    <property type="nucleotide sequence ID" value="NZ_JACHJV010000002.1"/>
</dbReference>
<dbReference type="AlphaFoldDB" id="A0A7W7RAE4"/>
<sequence>MVWALSGDAPVADVNEYAVLGCMAETADRDGCGTWQSKETIASRVHVSEETVKRCWRNMRRRGLIAKGDQSLVKHYRADRRPVVYDLLIPYDWFSNIERTNAERARLGREPLTPENRPPIAPAQPKKQRADKGASRPKRTPSDQEGPERGNSETPRGKTSETPHGGTASHRRGNCKSSTGGLVDPQTSTFNPTTEPVASPVLPSIREPDARASKARTGEERTDGGEVEQQETQGPGVPVASQGVELLVELGRREPRMALAGKVLSDQGALVEGLLAVGWSWSALLNVLGAPLPEKITRSVGAVIAKRIELIPACPPVQRDPSVLPAGVPAPRTVEQELESRSQHECQGRDGECGRQVPTKGALCSACKKPCSAGCGRGPAEPARRDGLCRGCIQDEADAALPRCLDGCGRPAVRSDGRCPACHREETGRRAEEQELAQAREALAALLGTESAGAPS</sequence>
<dbReference type="Proteomes" id="UP000540506">
    <property type="component" value="Unassembled WGS sequence"/>
</dbReference>
<feature type="compositionally biased region" description="Polar residues" evidence="1">
    <location>
        <begin position="175"/>
        <end position="196"/>
    </location>
</feature>
<feature type="compositionally biased region" description="Basic and acidic residues" evidence="1">
    <location>
        <begin position="128"/>
        <end position="161"/>
    </location>
</feature>
<proteinExistence type="predicted"/>